<dbReference type="GO" id="GO:0045504">
    <property type="term" value="F:dynein heavy chain binding"/>
    <property type="evidence" value="ECO:0007669"/>
    <property type="project" value="TreeGrafter"/>
</dbReference>
<feature type="repeat" description="WD" evidence="5">
    <location>
        <begin position="342"/>
        <end position="384"/>
    </location>
</feature>
<evidence type="ECO:0000313" key="6">
    <source>
        <dbReference type="EMBL" id="CAD7280740.1"/>
    </source>
</evidence>
<dbReference type="InterPro" id="IPR050687">
    <property type="entry name" value="Dynein_IC"/>
</dbReference>
<dbReference type="EMBL" id="OA884405">
    <property type="protein sequence ID" value="CAD7280740.1"/>
    <property type="molecule type" value="Genomic_DNA"/>
</dbReference>
<dbReference type="GO" id="GO:0005868">
    <property type="term" value="C:cytoplasmic dynein complex"/>
    <property type="evidence" value="ECO:0007669"/>
    <property type="project" value="TreeGrafter"/>
</dbReference>
<keyword evidence="4" id="KW-0677">Repeat</keyword>
<dbReference type="GO" id="GO:0045503">
    <property type="term" value="F:dynein light chain binding"/>
    <property type="evidence" value="ECO:0007669"/>
    <property type="project" value="TreeGrafter"/>
</dbReference>
<dbReference type="EMBL" id="CAJPEX010002368">
    <property type="protein sequence ID" value="CAG0920892.1"/>
    <property type="molecule type" value="Genomic_DNA"/>
</dbReference>
<dbReference type="PANTHER" id="PTHR12442">
    <property type="entry name" value="DYNEIN INTERMEDIATE CHAIN"/>
    <property type="match status" value="1"/>
</dbReference>
<dbReference type="PANTHER" id="PTHR12442:SF26">
    <property type="entry name" value="CYTOPLASMIC DYNEIN 2 INTERMEDIATE CHAIN 2"/>
    <property type="match status" value="1"/>
</dbReference>
<dbReference type="GO" id="GO:0097014">
    <property type="term" value="C:ciliary plasm"/>
    <property type="evidence" value="ECO:0007669"/>
    <property type="project" value="TreeGrafter"/>
</dbReference>
<dbReference type="AlphaFoldDB" id="A0A7R9BVB3"/>
<evidence type="ECO:0000256" key="4">
    <source>
        <dbReference type="ARBA" id="ARBA00022737"/>
    </source>
</evidence>
<dbReference type="OrthoDB" id="445052at2759"/>
<name>A0A7R9BVB3_9CRUS</name>
<organism evidence="6">
    <name type="scientific">Notodromas monacha</name>
    <dbReference type="NCBI Taxonomy" id="399045"/>
    <lineage>
        <taxon>Eukaryota</taxon>
        <taxon>Metazoa</taxon>
        <taxon>Ecdysozoa</taxon>
        <taxon>Arthropoda</taxon>
        <taxon>Crustacea</taxon>
        <taxon>Oligostraca</taxon>
        <taxon>Ostracoda</taxon>
        <taxon>Podocopa</taxon>
        <taxon>Podocopida</taxon>
        <taxon>Cypridocopina</taxon>
        <taxon>Cypridoidea</taxon>
        <taxon>Cyprididae</taxon>
        <taxon>Notodromas</taxon>
    </lineage>
</organism>
<dbReference type="SUPFAM" id="SSF50978">
    <property type="entry name" value="WD40 repeat-like"/>
    <property type="match status" value="1"/>
</dbReference>
<evidence type="ECO:0000256" key="5">
    <source>
        <dbReference type="PROSITE-ProRule" id="PRU00221"/>
    </source>
</evidence>
<protein>
    <submittedName>
        <fullName evidence="6">Uncharacterized protein</fullName>
    </submittedName>
</protein>
<dbReference type="InterPro" id="IPR015943">
    <property type="entry name" value="WD40/YVTN_repeat-like_dom_sf"/>
</dbReference>
<accession>A0A7R9BVB3</accession>
<keyword evidence="3 5" id="KW-0853">WD repeat</keyword>
<dbReference type="Gene3D" id="2.130.10.10">
    <property type="entry name" value="YVTN repeat-like/Quinoprotein amine dehydrogenase"/>
    <property type="match status" value="2"/>
</dbReference>
<dbReference type="InterPro" id="IPR001680">
    <property type="entry name" value="WD40_rpt"/>
</dbReference>
<keyword evidence="7" id="KW-1185">Reference proteome</keyword>
<dbReference type="InterPro" id="IPR036322">
    <property type="entry name" value="WD40_repeat_dom_sf"/>
</dbReference>
<proteinExistence type="predicted"/>
<dbReference type="PROSITE" id="PS50082">
    <property type="entry name" value="WD_REPEATS_2"/>
    <property type="match status" value="1"/>
</dbReference>
<evidence type="ECO:0000313" key="7">
    <source>
        <dbReference type="Proteomes" id="UP000678499"/>
    </source>
</evidence>
<evidence type="ECO:0000256" key="2">
    <source>
        <dbReference type="ARBA" id="ARBA00022490"/>
    </source>
</evidence>
<evidence type="ECO:0000256" key="1">
    <source>
        <dbReference type="ARBA" id="ARBA00004496"/>
    </source>
</evidence>
<dbReference type="Proteomes" id="UP000678499">
    <property type="component" value="Unassembled WGS sequence"/>
</dbReference>
<keyword evidence="2" id="KW-0963">Cytoplasm</keyword>
<reference evidence="6" key="1">
    <citation type="submission" date="2020-11" db="EMBL/GenBank/DDBJ databases">
        <authorList>
            <person name="Tran Van P."/>
        </authorList>
    </citation>
    <scope>NUCLEOTIDE SEQUENCE</scope>
</reference>
<sequence>MNLKVVDHPSFGFRSCNDDDRKFCHAHIGTETIVTNDAQVQSRDLQEAGVQTDEANKGRHVTYNEEEVSAFLNRVAPTILDALADNEKSTIFLDYEQRKIDESSDGTANWWSVGTGVVSSLDWNPRGTRIMIGISSGTHEDWCKHEGKFEVRNVSGELSTSCVVESCVTSVACHPFELSIMSIGTHDGRVDVWDLNRDNSVPMASSSEIVGTNIEEAVTCLKFSERNFLGEAGSAHLLLLISAALDGNILFWSVNHVSGDMRILQRFLSPFADSNPTTLGTAASRGLNAGILCWSFCRADPSTCLIGGEGGSAALCSFLPNQNQVGKNDDQVGSKNSVKLLLQSHVGNVISVDFCRSLTDVLATASSDGIVWIYNLKKSTSPVAELQLTSGITCLLWSPTAACVLFVASNQGSVLIFDLLMSKTEPASLLEVQSFPATGRSQRLNITTMKFNPQNPKQICIGFAEGKIAVWKLSELQVNGTSDQSTALDALGGATEEYIEP</sequence>
<comment type="subcellular location">
    <subcellularLocation>
        <location evidence="1">Cytoplasm</location>
    </subcellularLocation>
</comment>
<gene>
    <name evidence="6" type="ORF">NMOB1V02_LOCUS8397</name>
</gene>
<dbReference type="SMART" id="SM00320">
    <property type="entry name" value="WD40"/>
    <property type="match status" value="5"/>
</dbReference>
<evidence type="ECO:0000256" key="3">
    <source>
        <dbReference type="ARBA" id="ARBA00022574"/>
    </source>
</evidence>
<dbReference type="GO" id="GO:0042073">
    <property type="term" value="P:intraciliary transport"/>
    <property type="evidence" value="ECO:0007669"/>
    <property type="project" value="TreeGrafter"/>
</dbReference>